<dbReference type="EMBL" id="MT143433">
    <property type="protein sequence ID" value="QJA96785.1"/>
    <property type="molecule type" value="Genomic_DNA"/>
</dbReference>
<accession>A0A6M3LVV2</accession>
<proteinExistence type="predicted"/>
<organism evidence="1">
    <name type="scientific">viral metagenome</name>
    <dbReference type="NCBI Taxonomy" id="1070528"/>
    <lineage>
        <taxon>unclassified sequences</taxon>
        <taxon>metagenomes</taxon>
        <taxon>organismal metagenomes</taxon>
    </lineage>
</organism>
<name>A0A6M3LVV2_9ZZZZ</name>
<reference evidence="1" key="1">
    <citation type="submission" date="2020-03" db="EMBL/GenBank/DDBJ databases">
        <title>The deep terrestrial virosphere.</title>
        <authorList>
            <person name="Holmfeldt K."/>
            <person name="Nilsson E."/>
            <person name="Simone D."/>
            <person name="Lopez-Fernandez M."/>
            <person name="Wu X."/>
            <person name="de Brujin I."/>
            <person name="Lundin D."/>
            <person name="Andersson A."/>
            <person name="Bertilsson S."/>
            <person name="Dopson M."/>
        </authorList>
    </citation>
    <scope>NUCLEOTIDE SEQUENCE</scope>
    <source>
        <strain evidence="1">MM415B07370</strain>
    </source>
</reference>
<dbReference type="AlphaFoldDB" id="A0A6M3LVV2"/>
<sequence length="79" mass="8424">MKGAAAMKCTVPVLILQAGVEVWVYAPKEVESIVINQDRSVPGFELQAVQPGIGFEPLMAEAGLEDGKDFVWKGGPHDG</sequence>
<evidence type="ECO:0000313" key="1">
    <source>
        <dbReference type="EMBL" id="QJA96785.1"/>
    </source>
</evidence>
<gene>
    <name evidence="1" type="ORF">MM415B07370_0004</name>
</gene>
<protein>
    <submittedName>
        <fullName evidence="1">Uncharacterized protein</fullName>
    </submittedName>
</protein>